<evidence type="ECO:0000313" key="3">
    <source>
        <dbReference type="Proteomes" id="UP000509246"/>
    </source>
</evidence>
<feature type="transmembrane region" description="Helical" evidence="1">
    <location>
        <begin position="229"/>
        <end position="248"/>
    </location>
</feature>
<feature type="transmembrane region" description="Helical" evidence="1">
    <location>
        <begin position="260"/>
        <end position="280"/>
    </location>
</feature>
<keyword evidence="1" id="KW-1133">Transmembrane helix</keyword>
<evidence type="ECO:0000313" key="2">
    <source>
        <dbReference type="EMBL" id="QKF79359.1"/>
    </source>
</evidence>
<name>A0A7L5ING1_9BACT</name>
<keyword evidence="3" id="KW-1185">Reference proteome</keyword>
<proteinExistence type="predicted"/>
<dbReference type="EMBL" id="CP053825">
    <property type="protein sequence ID" value="QKF79359.1"/>
    <property type="molecule type" value="Genomic_DNA"/>
</dbReference>
<gene>
    <name evidence="2" type="ORF">CARM_0406</name>
</gene>
<reference evidence="2 3" key="1">
    <citation type="submission" date="2020-05" db="EMBL/GenBank/DDBJ databases">
        <title>Complete genome sequencing of Campylobacter and Arcobacter type strains.</title>
        <authorList>
            <person name="Miller W.G."/>
            <person name="Yee E."/>
        </authorList>
    </citation>
    <scope>NUCLEOTIDE SEQUENCE [LARGE SCALE GENOMIC DNA]</scope>
    <source>
        <strain evidence="2 3">CCUG 73571</strain>
    </source>
</reference>
<feature type="transmembrane region" description="Helical" evidence="1">
    <location>
        <begin position="12"/>
        <end position="34"/>
    </location>
</feature>
<feature type="transmembrane region" description="Helical" evidence="1">
    <location>
        <begin position="69"/>
        <end position="89"/>
    </location>
</feature>
<feature type="transmembrane region" description="Helical" evidence="1">
    <location>
        <begin position="40"/>
        <end position="57"/>
    </location>
</feature>
<organism evidence="2 3">
    <name type="scientific">Campylobacter armoricus</name>
    <dbReference type="NCBI Taxonomy" id="2505970"/>
    <lineage>
        <taxon>Bacteria</taxon>
        <taxon>Pseudomonadati</taxon>
        <taxon>Campylobacterota</taxon>
        <taxon>Epsilonproteobacteria</taxon>
        <taxon>Campylobacterales</taxon>
        <taxon>Campylobacteraceae</taxon>
        <taxon>Campylobacter</taxon>
    </lineage>
</organism>
<feature type="transmembrane region" description="Helical" evidence="1">
    <location>
        <begin position="292"/>
        <end position="308"/>
    </location>
</feature>
<keyword evidence="1" id="KW-0812">Transmembrane</keyword>
<protein>
    <submittedName>
        <fullName evidence="2">DUF4153 domain-containing membrane protein</fullName>
    </submittedName>
</protein>
<feature type="transmembrane region" description="Helical" evidence="1">
    <location>
        <begin position="95"/>
        <end position="119"/>
    </location>
</feature>
<keyword evidence="1" id="KW-0472">Membrane</keyword>
<feature type="transmembrane region" description="Helical" evidence="1">
    <location>
        <begin position="199"/>
        <end position="223"/>
    </location>
</feature>
<dbReference type="KEGG" id="carm:CARM_0406"/>
<feature type="transmembrane region" description="Helical" evidence="1">
    <location>
        <begin position="131"/>
        <end position="154"/>
    </location>
</feature>
<feature type="transmembrane region" description="Helical" evidence="1">
    <location>
        <begin position="166"/>
        <end position="187"/>
    </location>
</feature>
<evidence type="ECO:0000256" key="1">
    <source>
        <dbReference type="SAM" id="Phobius"/>
    </source>
</evidence>
<dbReference type="Proteomes" id="UP000509246">
    <property type="component" value="Chromosome"/>
</dbReference>
<accession>A0A7L5ING1</accession>
<sequence>MFKKFINSSYIALLHHPLGVIFYLCFWFFIAFFYNSYQTSIFLLLTLFIIFCETFTNTKSNLIQNYKSLKNLWVGFFGLIFYIFLNFIFKDDIENYLIFFTNNSLYISLTTALIALVCARKLYDFNYFHNFLAALSFSIGFWLIFGIFLAIFYGSFDFLFNISSSMLDSCVLSLWLFSAGIFSLFLLGNFTSFNFNKIFIFILNTFSILYIIMLFTYGLVALFNLLTNLSIVHLCLWFGNFLLINLWINLSFYKIKKSLLYAFFIVVLSLNIFVFYAIIIRIAQYGFTPERLAVLALNLWLLIANYLSVFKQKIALKFSFYLLAFMALFLGFFANYISFSSQKYQLQKLENSIHSLDLDYIQSKQYYNQIKSIKNTLHNFDKNYNNNYSFDEFLKTNNLNHLKNQAKPFNPNLSIYKNFNPEYLKLKKDYDEVLFNFTNKSNFKYSMKIQDNTLYFYLQEQEILKIIDFDKILKTYQKNSQLDYELYNGSTITFIPLMFNIDARGNVTKFKTHIFIKNTK</sequence>
<dbReference type="AlphaFoldDB" id="A0A7L5ING1"/>
<feature type="transmembrane region" description="Helical" evidence="1">
    <location>
        <begin position="320"/>
        <end position="339"/>
    </location>
</feature>
<dbReference type="RefSeq" id="WP_151899166.1">
    <property type="nucleotide sequence ID" value="NZ_CP044262.1"/>
</dbReference>